<dbReference type="Proteomes" id="UP000013827">
    <property type="component" value="Unassembled WGS sequence"/>
</dbReference>
<keyword evidence="8" id="KW-1185">Reference proteome</keyword>
<feature type="domain" description="3-hydroxyisobutyrate dehydrogenase-like NAD-binding" evidence="6">
    <location>
        <begin position="181"/>
        <end position="297"/>
    </location>
</feature>
<dbReference type="InterPro" id="IPR008927">
    <property type="entry name" value="6-PGluconate_DH-like_C_sf"/>
</dbReference>
<dbReference type="InterPro" id="IPR006115">
    <property type="entry name" value="6PGDH_NADP-bd"/>
</dbReference>
<dbReference type="PANTHER" id="PTHR43580">
    <property type="entry name" value="OXIDOREDUCTASE GLYR1-RELATED"/>
    <property type="match status" value="1"/>
</dbReference>
<feature type="domain" description="6-phosphogluconate dehydrogenase NADP-binding" evidence="5">
    <location>
        <begin position="16"/>
        <end position="176"/>
    </location>
</feature>
<organism evidence="7 8">
    <name type="scientific">Emiliania huxleyi (strain CCMP1516)</name>
    <dbReference type="NCBI Taxonomy" id="280463"/>
    <lineage>
        <taxon>Eukaryota</taxon>
        <taxon>Haptista</taxon>
        <taxon>Haptophyta</taxon>
        <taxon>Prymnesiophyceae</taxon>
        <taxon>Isochrysidales</taxon>
        <taxon>Noelaerhabdaceae</taxon>
        <taxon>Emiliania</taxon>
    </lineage>
</organism>
<dbReference type="InterPro" id="IPR036291">
    <property type="entry name" value="NAD(P)-bd_dom_sf"/>
</dbReference>
<dbReference type="SUPFAM" id="SSF48179">
    <property type="entry name" value="6-phosphogluconate dehydrogenase C-terminal domain-like"/>
    <property type="match status" value="1"/>
</dbReference>
<dbReference type="SUPFAM" id="SSF51735">
    <property type="entry name" value="NAD(P)-binding Rossmann-fold domains"/>
    <property type="match status" value="1"/>
</dbReference>
<evidence type="ECO:0000313" key="7">
    <source>
        <dbReference type="EnsemblProtists" id="EOD33072"/>
    </source>
</evidence>
<protein>
    <recommendedName>
        <fullName evidence="9">3-hydroxyisobutyrate dehydrogenase</fullName>
    </recommendedName>
</protein>
<dbReference type="Gene3D" id="1.10.1040.10">
    <property type="entry name" value="N-(1-d-carboxylethyl)-l-norvaline Dehydrogenase, domain 2"/>
    <property type="match status" value="1"/>
</dbReference>
<dbReference type="RefSeq" id="XP_005776457.1">
    <property type="nucleotide sequence ID" value="XM_005776400.1"/>
</dbReference>
<dbReference type="AlphaFoldDB" id="A0A0D3KBD7"/>
<evidence type="ECO:0000256" key="1">
    <source>
        <dbReference type="ARBA" id="ARBA00007598"/>
    </source>
</evidence>
<dbReference type="InterPro" id="IPR013328">
    <property type="entry name" value="6PGD_dom2"/>
</dbReference>
<dbReference type="InterPro" id="IPR051265">
    <property type="entry name" value="HIBADH-related_NP60_sf"/>
</dbReference>
<evidence type="ECO:0000259" key="6">
    <source>
        <dbReference type="Pfam" id="PF14833"/>
    </source>
</evidence>
<dbReference type="OMA" id="LHDKDFG"/>
<dbReference type="InterPro" id="IPR029154">
    <property type="entry name" value="HIBADH-like_NADP-bd"/>
</dbReference>
<dbReference type="PROSITE" id="PS00895">
    <property type="entry name" value="3_HYDROXYISOBUT_DH"/>
    <property type="match status" value="1"/>
</dbReference>
<evidence type="ECO:0000313" key="8">
    <source>
        <dbReference type="Proteomes" id="UP000013827"/>
    </source>
</evidence>
<name>A0A0D3KBD7_EMIH1</name>
<comment type="similarity">
    <text evidence="1">Belongs to the HIBADH-related family. NP60 subfamily.</text>
</comment>
<evidence type="ECO:0000259" key="5">
    <source>
        <dbReference type="Pfam" id="PF03446"/>
    </source>
</evidence>
<dbReference type="PIRSF" id="PIRSF000103">
    <property type="entry name" value="HIBADH"/>
    <property type="match status" value="1"/>
</dbReference>
<dbReference type="GO" id="GO:0050661">
    <property type="term" value="F:NADP binding"/>
    <property type="evidence" value="ECO:0007669"/>
    <property type="project" value="InterPro"/>
</dbReference>
<dbReference type="PaxDb" id="2903-EOD24028"/>
<dbReference type="GeneID" id="17269574"/>
<reference evidence="8" key="1">
    <citation type="journal article" date="2013" name="Nature">
        <title>Pan genome of the phytoplankton Emiliania underpins its global distribution.</title>
        <authorList>
            <person name="Read B.A."/>
            <person name="Kegel J."/>
            <person name="Klute M.J."/>
            <person name="Kuo A."/>
            <person name="Lefebvre S.C."/>
            <person name="Maumus F."/>
            <person name="Mayer C."/>
            <person name="Miller J."/>
            <person name="Monier A."/>
            <person name="Salamov A."/>
            <person name="Young J."/>
            <person name="Aguilar M."/>
            <person name="Claverie J.M."/>
            <person name="Frickenhaus S."/>
            <person name="Gonzalez K."/>
            <person name="Herman E.K."/>
            <person name="Lin Y.C."/>
            <person name="Napier J."/>
            <person name="Ogata H."/>
            <person name="Sarno A.F."/>
            <person name="Shmutz J."/>
            <person name="Schroeder D."/>
            <person name="de Vargas C."/>
            <person name="Verret F."/>
            <person name="von Dassow P."/>
            <person name="Valentin K."/>
            <person name="Van de Peer Y."/>
            <person name="Wheeler G."/>
            <person name="Dacks J.B."/>
            <person name="Delwiche C.F."/>
            <person name="Dyhrman S.T."/>
            <person name="Glockner G."/>
            <person name="John U."/>
            <person name="Richards T."/>
            <person name="Worden A.Z."/>
            <person name="Zhang X."/>
            <person name="Grigoriev I.V."/>
            <person name="Allen A.E."/>
            <person name="Bidle K."/>
            <person name="Borodovsky M."/>
            <person name="Bowler C."/>
            <person name="Brownlee C."/>
            <person name="Cock J.M."/>
            <person name="Elias M."/>
            <person name="Gladyshev V.N."/>
            <person name="Groth M."/>
            <person name="Guda C."/>
            <person name="Hadaegh A."/>
            <person name="Iglesias-Rodriguez M.D."/>
            <person name="Jenkins J."/>
            <person name="Jones B.M."/>
            <person name="Lawson T."/>
            <person name="Leese F."/>
            <person name="Lindquist E."/>
            <person name="Lobanov A."/>
            <person name="Lomsadze A."/>
            <person name="Malik S.B."/>
            <person name="Marsh M.E."/>
            <person name="Mackinder L."/>
            <person name="Mock T."/>
            <person name="Mueller-Roeber B."/>
            <person name="Pagarete A."/>
            <person name="Parker M."/>
            <person name="Probert I."/>
            <person name="Quesneville H."/>
            <person name="Raines C."/>
            <person name="Rensing S.A."/>
            <person name="Riano-Pachon D.M."/>
            <person name="Richier S."/>
            <person name="Rokitta S."/>
            <person name="Shiraiwa Y."/>
            <person name="Soanes D.M."/>
            <person name="van der Giezen M."/>
            <person name="Wahlund T.M."/>
            <person name="Williams B."/>
            <person name="Wilson W."/>
            <person name="Wolfe G."/>
            <person name="Wurch L.L."/>
        </authorList>
    </citation>
    <scope>NUCLEOTIDE SEQUENCE</scope>
</reference>
<dbReference type="InterPro" id="IPR015815">
    <property type="entry name" value="HIBADH-related"/>
</dbReference>
<dbReference type="EnsemblProtists" id="EOD24028">
    <property type="protein sequence ID" value="EOD24028"/>
    <property type="gene ID" value="EMIHUDRAFT_64961"/>
</dbReference>
<dbReference type="KEGG" id="ehx:EMIHUDRAFT_71834"/>
<dbReference type="RefSeq" id="XP_005785501.1">
    <property type="nucleotide sequence ID" value="XM_005785444.1"/>
</dbReference>
<keyword evidence="3" id="KW-0520">NAD</keyword>
<dbReference type="Pfam" id="PF14833">
    <property type="entry name" value="NAD_binding_11"/>
    <property type="match status" value="1"/>
</dbReference>
<evidence type="ECO:0000256" key="4">
    <source>
        <dbReference type="PIRSR" id="PIRSR000103-1"/>
    </source>
</evidence>
<evidence type="ECO:0000256" key="2">
    <source>
        <dbReference type="ARBA" id="ARBA00023002"/>
    </source>
</evidence>
<dbReference type="EnsemblProtists" id="EOD33072">
    <property type="protein sequence ID" value="EOD33072"/>
    <property type="gene ID" value="EMIHUDRAFT_71834"/>
</dbReference>
<dbReference type="Gene3D" id="3.40.50.720">
    <property type="entry name" value="NAD(P)-binding Rossmann-like Domain"/>
    <property type="match status" value="1"/>
</dbReference>
<evidence type="ECO:0008006" key="9">
    <source>
        <dbReference type="Google" id="ProtNLM"/>
    </source>
</evidence>
<reference evidence="7" key="2">
    <citation type="submission" date="2024-10" db="UniProtKB">
        <authorList>
            <consortium name="EnsemblProtists"/>
        </authorList>
    </citation>
    <scope>IDENTIFICATION</scope>
</reference>
<feature type="active site" evidence="4">
    <location>
        <position position="187"/>
    </location>
</feature>
<keyword evidence="2" id="KW-0560">Oxidoreductase</keyword>
<proteinExistence type="inferred from homology"/>
<dbReference type="STRING" id="2903.R1DDQ3"/>
<evidence type="ECO:0000256" key="3">
    <source>
        <dbReference type="ARBA" id="ARBA00023027"/>
    </source>
</evidence>
<dbReference type="HOGENOM" id="CLU_035117_1_0_1"/>
<sequence>MHAILFCLALRPAEPVGFIGLGIMGQGMARRLASSGQPLHVWTRGATAASALASEHPGAVTVAESPAAVVEACSRTYLMLSTPDACEEVYSMRGGVLEGVSDGKALIDCATLRPEDMAALAERVHERGGSFVEAPVSGSKAPAANGALIFMCAGDEETFRSAEAELAAMGKFTVFCGTTVGAASKMKLVVNLVMGTQLAALAEGLALASALGLSSEDAVLDGGAMASPMVALKGPMMAKREYPTAFPLKHALKDMRFALNLAEASDLPVSASATGLFAAADAAVPSLGDADFCAVMEAARAAAATGSVR</sequence>
<dbReference type="InterPro" id="IPR002204">
    <property type="entry name" value="3-OH-isobutyrate_DH-rel_CS"/>
</dbReference>
<dbReference type="GO" id="GO:0051287">
    <property type="term" value="F:NAD binding"/>
    <property type="evidence" value="ECO:0007669"/>
    <property type="project" value="InterPro"/>
</dbReference>
<accession>A0A0D3KBD7</accession>
<dbReference type="PANTHER" id="PTHR43580:SF2">
    <property type="entry name" value="CYTOKINE-LIKE NUCLEAR FACTOR N-PAC"/>
    <property type="match status" value="1"/>
</dbReference>
<dbReference type="GeneID" id="17278344"/>
<dbReference type="KEGG" id="ehx:EMIHUDRAFT_64961"/>
<dbReference type="GO" id="GO:0016491">
    <property type="term" value="F:oxidoreductase activity"/>
    <property type="evidence" value="ECO:0007669"/>
    <property type="project" value="UniProtKB-KW"/>
</dbReference>
<dbReference type="eggNOG" id="KOG0409">
    <property type="taxonomic scope" value="Eukaryota"/>
</dbReference>
<dbReference type="Pfam" id="PF03446">
    <property type="entry name" value="NAD_binding_2"/>
    <property type="match status" value="1"/>
</dbReference>